<feature type="transmembrane region" description="Helical" evidence="1">
    <location>
        <begin position="12"/>
        <end position="31"/>
    </location>
</feature>
<accession>A0ABP8IX74</accession>
<evidence type="ECO:0000313" key="2">
    <source>
        <dbReference type="EMBL" id="GAA4378064.1"/>
    </source>
</evidence>
<dbReference type="Proteomes" id="UP001500454">
    <property type="component" value="Unassembled WGS sequence"/>
</dbReference>
<evidence type="ECO:0000313" key="3">
    <source>
        <dbReference type="Proteomes" id="UP001500454"/>
    </source>
</evidence>
<organism evidence="2 3">
    <name type="scientific">Hymenobacter koreensis</name>
    <dbReference type="NCBI Taxonomy" id="1084523"/>
    <lineage>
        <taxon>Bacteria</taxon>
        <taxon>Pseudomonadati</taxon>
        <taxon>Bacteroidota</taxon>
        <taxon>Cytophagia</taxon>
        <taxon>Cytophagales</taxon>
        <taxon>Hymenobacteraceae</taxon>
        <taxon>Hymenobacter</taxon>
    </lineage>
</organism>
<gene>
    <name evidence="2" type="ORF">GCM10023186_14030</name>
</gene>
<proteinExistence type="predicted"/>
<dbReference type="EMBL" id="BAABHA010000002">
    <property type="protein sequence ID" value="GAA4378064.1"/>
    <property type="molecule type" value="Genomic_DNA"/>
</dbReference>
<name>A0ABP8IX74_9BACT</name>
<feature type="transmembrane region" description="Helical" evidence="1">
    <location>
        <begin position="52"/>
        <end position="70"/>
    </location>
</feature>
<evidence type="ECO:0000256" key="1">
    <source>
        <dbReference type="SAM" id="Phobius"/>
    </source>
</evidence>
<keyword evidence="1" id="KW-0812">Transmembrane</keyword>
<keyword evidence="1" id="KW-1133">Transmembrane helix</keyword>
<protein>
    <submittedName>
        <fullName evidence="2">Uncharacterized protein</fullName>
    </submittedName>
</protein>
<keyword evidence="1" id="KW-0472">Membrane</keyword>
<comment type="caution">
    <text evidence="2">The sequence shown here is derived from an EMBL/GenBank/DDBJ whole genome shotgun (WGS) entry which is preliminary data.</text>
</comment>
<keyword evidence="3" id="KW-1185">Reference proteome</keyword>
<sequence length="71" mass="8158">MGELFSEIPDWYAGIIGVILFLIGLVLWNRVQTNYPSRNKTTYSFKHWMNELTAALAAIGFGIYLMFKVLL</sequence>
<reference evidence="3" key="1">
    <citation type="journal article" date="2019" name="Int. J. Syst. Evol. Microbiol.">
        <title>The Global Catalogue of Microorganisms (GCM) 10K type strain sequencing project: providing services to taxonomists for standard genome sequencing and annotation.</title>
        <authorList>
            <consortium name="The Broad Institute Genomics Platform"/>
            <consortium name="The Broad Institute Genome Sequencing Center for Infectious Disease"/>
            <person name="Wu L."/>
            <person name="Ma J."/>
        </authorList>
    </citation>
    <scope>NUCLEOTIDE SEQUENCE [LARGE SCALE GENOMIC DNA]</scope>
    <source>
        <strain evidence="3">JCM 17924</strain>
    </source>
</reference>